<evidence type="ECO:0000313" key="1">
    <source>
        <dbReference type="EMBL" id="RRD06680.1"/>
    </source>
</evidence>
<sequence>MPDAAELAAWATMSVWEQLDITVQRHPIVIDRSCGSHHPDFPELVHPVDYGFIDGTVGGDGEGIDIWVADPDSRRVTALFITHDPLKRNAEIKIVLGGGEGDLAAISAFYEPLALSHLLIRRG</sequence>
<dbReference type="GO" id="GO:0005737">
    <property type="term" value="C:cytoplasm"/>
    <property type="evidence" value="ECO:0007669"/>
    <property type="project" value="InterPro"/>
</dbReference>
<gene>
    <name evidence="1" type="ORF">EII34_03380</name>
</gene>
<dbReference type="GO" id="GO:0006796">
    <property type="term" value="P:phosphate-containing compound metabolic process"/>
    <property type="evidence" value="ECO:0007669"/>
    <property type="project" value="InterPro"/>
</dbReference>
<dbReference type="Proteomes" id="UP000280819">
    <property type="component" value="Unassembled WGS sequence"/>
</dbReference>
<comment type="caution">
    <text evidence="1">The sequence shown here is derived from an EMBL/GenBank/DDBJ whole genome shotgun (WGS) entry which is preliminary data.</text>
</comment>
<dbReference type="GO" id="GO:0000287">
    <property type="term" value="F:magnesium ion binding"/>
    <property type="evidence" value="ECO:0007669"/>
    <property type="project" value="InterPro"/>
</dbReference>
<dbReference type="RefSeq" id="WP_124842922.1">
    <property type="nucleotide sequence ID" value="NZ_RQZG01000002.1"/>
</dbReference>
<reference evidence="1 2" key="1">
    <citation type="submission" date="2018-11" db="EMBL/GenBank/DDBJ databases">
        <title>Genomes From Bacteria Associated with the Canine Oral Cavity: a Test Case for Automated Genome-Based Taxonomic Assignment.</title>
        <authorList>
            <person name="Coil D.A."/>
            <person name="Jospin G."/>
            <person name="Darling A.E."/>
            <person name="Wallis C."/>
            <person name="Davis I.J."/>
            <person name="Harris S."/>
            <person name="Eisen J.A."/>
            <person name="Holcombe L.J."/>
            <person name="O'Flynn C."/>
        </authorList>
    </citation>
    <scope>NUCLEOTIDE SEQUENCE [LARGE SCALE GENOMIC DNA]</scope>
    <source>
        <strain evidence="1 2">OH887_COT-365</strain>
    </source>
</reference>
<dbReference type="GO" id="GO:0004427">
    <property type="term" value="F:inorganic diphosphate phosphatase activity"/>
    <property type="evidence" value="ECO:0007669"/>
    <property type="project" value="InterPro"/>
</dbReference>
<evidence type="ECO:0000313" key="2">
    <source>
        <dbReference type="Proteomes" id="UP000280819"/>
    </source>
</evidence>
<proteinExistence type="predicted"/>
<accession>A0A3P1TBJ8</accession>
<dbReference type="SUPFAM" id="SSF50324">
    <property type="entry name" value="Inorganic pyrophosphatase"/>
    <property type="match status" value="1"/>
</dbReference>
<dbReference type="EMBL" id="RQZG01000002">
    <property type="protein sequence ID" value="RRD06680.1"/>
    <property type="molecule type" value="Genomic_DNA"/>
</dbReference>
<organism evidence="1 2">
    <name type="scientific">Arachnia propionica</name>
    <dbReference type="NCBI Taxonomy" id="1750"/>
    <lineage>
        <taxon>Bacteria</taxon>
        <taxon>Bacillati</taxon>
        <taxon>Actinomycetota</taxon>
        <taxon>Actinomycetes</taxon>
        <taxon>Propionibacteriales</taxon>
        <taxon>Propionibacteriaceae</taxon>
        <taxon>Arachnia</taxon>
    </lineage>
</organism>
<dbReference type="InterPro" id="IPR036649">
    <property type="entry name" value="Pyrophosphatase_sf"/>
</dbReference>
<dbReference type="AlphaFoldDB" id="A0A3P1TBJ8"/>
<name>A0A3P1TBJ8_9ACTN</name>
<dbReference type="OrthoDB" id="9798247at2"/>
<dbReference type="Gene3D" id="3.90.80.10">
    <property type="entry name" value="Inorganic pyrophosphatase"/>
    <property type="match status" value="1"/>
</dbReference>
<protein>
    <submittedName>
        <fullName evidence="1">Inorganic pyrophosphatase</fullName>
    </submittedName>
</protein>